<name>A0ABW0SDP4_9RHOB</name>
<dbReference type="PANTHER" id="PTHR44591">
    <property type="entry name" value="STRESS RESPONSE REGULATOR PROTEIN 1"/>
    <property type="match status" value="1"/>
</dbReference>
<keyword evidence="5" id="KW-1185">Reference proteome</keyword>
<comment type="caution">
    <text evidence="4">The sequence shown here is derived from an EMBL/GenBank/DDBJ whole genome shotgun (WGS) entry which is preliminary data.</text>
</comment>
<keyword evidence="1 2" id="KW-0597">Phosphoprotein</keyword>
<dbReference type="InterPro" id="IPR011006">
    <property type="entry name" value="CheY-like_superfamily"/>
</dbReference>
<dbReference type="InterPro" id="IPR001789">
    <property type="entry name" value="Sig_transdc_resp-reg_receiver"/>
</dbReference>
<protein>
    <submittedName>
        <fullName evidence="4">Response regulator</fullName>
    </submittedName>
</protein>
<dbReference type="PROSITE" id="PS50110">
    <property type="entry name" value="RESPONSE_REGULATORY"/>
    <property type="match status" value="1"/>
</dbReference>
<dbReference type="EMBL" id="JBHSNA010000010">
    <property type="protein sequence ID" value="MFC5567084.1"/>
    <property type="molecule type" value="Genomic_DNA"/>
</dbReference>
<dbReference type="Proteomes" id="UP001596056">
    <property type="component" value="Unassembled WGS sequence"/>
</dbReference>
<dbReference type="InterPro" id="IPR050595">
    <property type="entry name" value="Bact_response_regulator"/>
</dbReference>
<evidence type="ECO:0000259" key="3">
    <source>
        <dbReference type="PROSITE" id="PS50110"/>
    </source>
</evidence>
<dbReference type="Pfam" id="PF00072">
    <property type="entry name" value="Response_reg"/>
    <property type="match status" value="1"/>
</dbReference>
<feature type="domain" description="Response regulatory" evidence="3">
    <location>
        <begin position="12"/>
        <end position="122"/>
    </location>
</feature>
<evidence type="ECO:0000256" key="2">
    <source>
        <dbReference type="PROSITE-ProRule" id="PRU00169"/>
    </source>
</evidence>
<dbReference type="SUPFAM" id="SSF52172">
    <property type="entry name" value="CheY-like"/>
    <property type="match status" value="1"/>
</dbReference>
<gene>
    <name evidence="4" type="ORF">ACFPOC_11770</name>
</gene>
<evidence type="ECO:0000256" key="1">
    <source>
        <dbReference type="ARBA" id="ARBA00022553"/>
    </source>
</evidence>
<sequence length="140" mass="14880">MSSPTRPDQPLRILIVEDEALLALQMEGALADGGHEVVGLADTPDEAVALADRARPQLALVDIQLHGRRVGVELALELGRHGVPCLFATGNCPEEGGRDAALGCLHKPFADRTLREAVEVARSLLGGHEPAFVPLGLHLY</sequence>
<dbReference type="RefSeq" id="WP_377110057.1">
    <property type="nucleotide sequence ID" value="NZ_JBHSNA010000010.1"/>
</dbReference>
<dbReference type="PANTHER" id="PTHR44591:SF3">
    <property type="entry name" value="RESPONSE REGULATORY DOMAIN-CONTAINING PROTEIN"/>
    <property type="match status" value="1"/>
</dbReference>
<accession>A0ABW0SDP4</accession>
<dbReference type="SMART" id="SM00448">
    <property type="entry name" value="REC"/>
    <property type="match status" value="1"/>
</dbReference>
<feature type="modified residue" description="4-aspartylphosphate" evidence="2">
    <location>
        <position position="62"/>
    </location>
</feature>
<dbReference type="Gene3D" id="3.40.50.2300">
    <property type="match status" value="1"/>
</dbReference>
<evidence type="ECO:0000313" key="4">
    <source>
        <dbReference type="EMBL" id="MFC5567084.1"/>
    </source>
</evidence>
<proteinExistence type="predicted"/>
<evidence type="ECO:0000313" key="5">
    <source>
        <dbReference type="Proteomes" id="UP001596056"/>
    </source>
</evidence>
<reference evidence="5" key="1">
    <citation type="journal article" date="2019" name="Int. J. Syst. Evol. Microbiol.">
        <title>The Global Catalogue of Microorganisms (GCM) 10K type strain sequencing project: providing services to taxonomists for standard genome sequencing and annotation.</title>
        <authorList>
            <consortium name="The Broad Institute Genomics Platform"/>
            <consortium name="The Broad Institute Genome Sequencing Center for Infectious Disease"/>
            <person name="Wu L."/>
            <person name="Ma J."/>
        </authorList>
    </citation>
    <scope>NUCLEOTIDE SEQUENCE [LARGE SCALE GENOMIC DNA]</scope>
    <source>
        <strain evidence="5">KACC 11588</strain>
    </source>
</reference>
<organism evidence="4 5">
    <name type="scientific">Rubellimicrobium aerolatum</name>
    <dbReference type="NCBI Taxonomy" id="490979"/>
    <lineage>
        <taxon>Bacteria</taxon>
        <taxon>Pseudomonadati</taxon>
        <taxon>Pseudomonadota</taxon>
        <taxon>Alphaproteobacteria</taxon>
        <taxon>Rhodobacterales</taxon>
        <taxon>Roseobacteraceae</taxon>
        <taxon>Rubellimicrobium</taxon>
    </lineage>
</organism>